<reference evidence="4" key="1">
    <citation type="submission" date="2016-12" db="EMBL/GenBank/DDBJ databases">
        <title>The genomes of Aspergillus section Nigri reveals drivers in fungal speciation.</title>
        <authorList>
            <consortium name="DOE Joint Genome Institute"/>
            <person name="Vesth T.C."/>
            <person name="Nybo J."/>
            <person name="Theobald S."/>
            <person name="Brandl J."/>
            <person name="Frisvad J.C."/>
            <person name="Nielsen K.F."/>
            <person name="Lyhne E.K."/>
            <person name="Kogle M.E."/>
            <person name="Kuo A."/>
            <person name="Riley R."/>
            <person name="Clum A."/>
            <person name="Nolan M."/>
            <person name="Lipzen A."/>
            <person name="Salamov A."/>
            <person name="Henrissat B."/>
            <person name="Wiebenga A."/>
            <person name="De vries R.P."/>
            <person name="Grigoriev I.V."/>
            <person name="Mortensen U.H."/>
            <person name="Andersen M.R."/>
            <person name="Baker S.E."/>
        </authorList>
    </citation>
    <scope>NUCLEOTIDE SEQUENCE</scope>
    <source>
        <strain evidence="4">IBT 28561</strain>
    </source>
</reference>
<keyword evidence="3" id="KW-1133">Transmembrane helix</keyword>
<accession>A0A2I1D7I8</accession>
<dbReference type="OrthoDB" id="5411041at2759"/>
<dbReference type="Proteomes" id="UP000234254">
    <property type="component" value="Unassembled WGS sequence"/>
</dbReference>
<dbReference type="AlphaFoldDB" id="A0A2I1D7I8"/>
<keyword evidence="3" id="KW-0472">Membrane</keyword>
<gene>
    <name evidence="4" type="ORF">P168DRAFT_289267</name>
</gene>
<feature type="region of interest" description="Disordered" evidence="2">
    <location>
        <begin position="71"/>
        <end position="94"/>
    </location>
</feature>
<feature type="coiled-coil region" evidence="1">
    <location>
        <begin position="98"/>
        <end position="147"/>
    </location>
</feature>
<evidence type="ECO:0000313" key="4">
    <source>
        <dbReference type="EMBL" id="PKY05852.1"/>
    </source>
</evidence>
<proteinExistence type="predicted"/>
<keyword evidence="5" id="KW-1185">Reference proteome</keyword>
<keyword evidence="3" id="KW-0812">Transmembrane</keyword>
<comment type="caution">
    <text evidence="4">The sequence shown here is derived from an EMBL/GenBank/DDBJ whole genome shotgun (WGS) entry which is preliminary data.</text>
</comment>
<protein>
    <submittedName>
        <fullName evidence="4">Uncharacterized protein</fullName>
    </submittedName>
</protein>
<evidence type="ECO:0000256" key="2">
    <source>
        <dbReference type="SAM" id="MobiDB-lite"/>
    </source>
</evidence>
<dbReference type="EMBL" id="MSFM01000004">
    <property type="protein sequence ID" value="PKY05852.1"/>
    <property type="molecule type" value="Genomic_DNA"/>
</dbReference>
<evidence type="ECO:0000256" key="3">
    <source>
        <dbReference type="SAM" id="Phobius"/>
    </source>
</evidence>
<organism evidence="4 5">
    <name type="scientific">Aspergillus campestris (strain IBT 28561)</name>
    <dbReference type="NCBI Taxonomy" id="1392248"/>
    <lineage>
        <taxon>Eukaryota</taxon>
        <taxon>Fungi</taxon>
        <taxon>Dikarya</taxon>
        <taxon>Ascomycota</taxon>
        <taxon>Pezizomycotina</taxon>
        <taxon>Eurotiomycetes</taxon>
        <taxon>Eurotiomycetidae</taxon>
        <taxon>Eurotiales</taxon>
        <taxon>Aspergillaceae</taxon>
        <taxon>Aspergillus</taxon>
        <taxon>Aspergillus subgen. Circumdati</taxon>
    </lineage>
</organism>
<dbReference type="VEuPathDB" id="FungiDB:P168DRAFT_289267"/>
<evidence type="ECO:0000256" key="1">
    <source>
        <dbReference type="SAM" id="Coils"/>
    </source>
</evidence>
<name>A0A2I1D7I8_ASPC2</name>
<feature type="transmembrane region" description="Helical" evidence="3">
    <location>
        <begin position="21"/>
        <end position="37"/>
    </location>
</feature>
<dbReference type="GeneID" id="36544484"/>
<evidence type="ECO:0000313" key="5">
    <source>
        <dbReference type="Proteomes" id="UP000234254"/>
    </source>
</evidence>
<dbReference type="RefSeq" id="XP_024694446.1">
    <property type="nucleotide sequence ID" value="XM_024836960.1"/>
</dbReference>
<keyword evidence="1" id="KW-0175">Coiled coil</keyword>
<sequence length="205" mass="22924">MTDQPSTADLRKADYERFKDYVAYGFVLGAPVLIALPPRKLDHFTALLTFSFLAGVNHTTRIHTGRSALEHLMSSRGESKPEGSSSGGGGWGMPTKRAEEIQAKLRAAREAQIQAEEARLAAAGANRAAAEEELEKLRARREQEKGVVEKVWMGGESEGWKEKRLREEQKALDEGRGYGDLIRDHIWDVWTWGKKDEGEGDEDQE</sequence>